<dbReference type="STRING" id="1543381.LF63_0105250"/>
<gene>
    <name evidence="3" type="ORF">HNQ86_001181</name>
    <name evidence="2" type="ORF">LF63_0105250</name>
</gene>
<sequence length="193" mass="21629">MKNLILLLIATVWLAGCCTPPLVATVNVPPLPQQASNWCWAASGQMTMRYFGHDVAQCVEANKRFGLTSCCVSNSGSCNQGGWPEYSKYGFTATRTSNTALTWDQVKQQIYCAKKPVAFSWHWLGSGGHMMVLHGYMTVNNVRYVYINDPEPYTNLNTISGGTEKIITYARYVSDTDHTHWDDFYNITYQGGQ</sequence>
<dbReference type="AlphaFoldDB" id="A0A099CVL9"/>
<dbReference type="RefSeq" id="WP_043100133.1">
    <property type="nucleotide sequence ID" value="NZ_JACHET010000001.1"/>
</dbReference>
<dbReference type="HOGENOM" id="CLU_1389022_0_0_6"/>
<dbReference type="Proteomes" id="UP000560000">
    <property type="component" value="Unassembled WGS sequence"/>
</dbReference>
<dbReference type="Gene3D" id="3.90.70.10">
    <property type="entry name" value="Cysteine proteinases"/>
    <property type="match status" value="1"/>
</dbReference>
<keyword evidence="4" id="KW-1185">Reference proteome</keyword>
<feature type="chain" id="PRO_5036291115" description="Peptidase C39-like domain-containing protein" evidence="1">
    <location>
        <begin position="25"/>
        <end position="193"/>
    </location>
</feature>
<evidence type="ECO:0008006" key="6">
    <source>
        <dbReference type="Google" id="ProtNLM"/>
    </source>
</evidence>
<dbReference type="Pfam" id="PF12385">
    <property type="entry name" value="Peptidase_C70"/>
    <property type="match status" value="1"/>
</dbReference>
<proteinExistence type="predicted"/>
<evidence type="ECO:0000313" key="3">
    <source>
        <dbReference type="EMBL" id="MBB6183836.1"/>
    </source>
</evidence>
<feature type="signal peptide" evidence="1">
    <location>
        <begin position="1"/>
        <end position="24"/>
    </location>
</feature>
<name>A0A099CVL9_9GAMM</name>
<organism evidence="2 4">
    <name type="scientific">Oleiagrimonas soli</name>
    <dbReference type="NCBI Taxonomy" id="1543381"/>
    <lineage>
        <taxon>Bacteria</taxon>
        <taxon>Pseudomonadati</taxon>
        <taxon>Pseudomonadota</taxon>
        <taxon>Gammaproteobacteria</taxon>
        <taxon>Lysobacterales</taxon>
        <taxon>Rhodanobacteraceae</taxon>
        <taxon>Oleiagrimonas</taxon>
    </lineage>
</organism>
<dbReference type="EMBL" id="JROI01000010">
    <property type="protein sequence ID" value="KGI77824.1"/>
    <property type="molecule type" value="Genomic_DNA"/>
</dbReference>
<reference evidence="3 5" key="2">
    <citation type="submission" date="2020-08" db="EMBL/GenBank/DDBJ databases">
        <title>Genomic Encyclopedia of Type Strains, Phase IV (KMG-IV): sequencing the most valuable type-strain genomes for metagenomic binning, comparative biology and taxonomic classification.</title>
        <authorList>
            <person name="Goeker M."/>
        </authorList>
    </citation>
    <scope>NUCLEOTIDE SEQUENCE [LARGE SCALE GENOMIC DNA]</scope>
    <source>
        <strain evidence="3 5">DSM 107085</strain>
    </source>
</reference>
<evidence type="ECO:0000313" key="4">
    <source>
        <dbReference type="Proteomes" id="UP000029708"/>
    </source>
</evidence>
<keyword evidence="1" id="KW-0732">Signal</keyword>
<reference evidence="2 4" key="1">
    <citation type="submission" date="2014-09" db="EMBL/GenBank/DDBJ databases">
        <title>Xanthomonadaceae 3.5X direct submission.</title>
        <authorList>
            <person name="Fang T."/>
            <person name="Wang H."/>
        </authorList>
    </citation>
    <scope>NUCLEOTIDE SEQUENCE [LARGE SCALE GENOMIC DNA]</scope>
    <source>
        <strain evidence="2 4">3.5X</strain>
    </source>
</reference>
<accession>A0A099CVL9</accession>
<evidence type="ECO:0000313" key="2">
    <source>
        <dbReference type="EMBL" id="KGI77824.1"/>
    </source>
</evidence>
<dbReference type="PROSITE" id="PS51257">
    <property type="entry name" value="PROKAR_LIPOPROTEIN"/>
    <property type="match status" value="1"/>
</dbReference>
<evidence type="ECO:0000313" key="5">
    <source>
        <dbReference type="Proteomes" id="UP000560000"/>
    </source>
</evidence>
<dbReference type="EMBL" id="JACHET010000001">
    <property type="protein sequence ID" value="MBB6183836.1"/>
    <property type="molecule type" value="Genomic_DNA"/>
</dbReference>
<comment type="caution">
    <text evidence="2">The sequence shown here is derived from an EMBL/GenBank/DDBJ whole genome shotgun (WGS) entry which is preliminary data.</text>
</comment>
<dbReference type="Proteomes" id="UP000029708">
    <property type="component" value="Unassembled WGS sequence"/>
</dbReference>
<dbReference type="OrthoDB" id="5148996at2"/>
<protein>
    <recommendedName>
        <fullName evidence="6">Peptidase C39-like domain-containing protein</fullName>
    </recommendedName>
</protein>
<dbReference type="InterPro" id="IPR022118">
    <property type="entry name" value="Peptidase_C70_AvrRpt2"/>
</dbReference>
<evidence type="ECO:0000256" key="1">
    <source>
        <dbReference type="SAM" id="SignalP"/>
    </source>
</evidence>